<dbReference type="EMBL" id="JACHIN010000012">
    <property type="protein sequence ID" value="MBB5082076.1"/>
    <property type="molecule type" value="Genomic_DNA"/>
</dbReference>
<dbReference type="GO" id="GO:0005886">
    <property type="term" value="C:plasma membrane"/>
    <property type="evidence" value="ECO:0007669"/>
    <property type="project" value="UniProtKB-SubCell"/>
</dbReference>
<evidence type="ECO:0000256" key="7">
    <source>
        <dbReference type="SAM" id="Phobius"/>
    </source>
</evidence>
<sequence>MPTLLVLLAGVLIYTTLGSAIVPGLVRFQADLGASPSAAAWLFTGFLLAASIATPVAGRLGDMYGKRRVVTWTFAVMAIGALVSGLAPGLPLMITGQLLLGVGAGIYPLAYGLAREVLPAHSVGVAIGTIGGVATAGGLIGYLVGGALADAFSHRWLLGAGAAMLVATVAARLVIPGSDLRLGGALDVVGVLLFAASVVALLLSVTYAADDGWLSWRVTPLLVLAVAGAAGWIRYESRHPRPFVDMALLRRRVVLAPSLIALAVGFSSVVVFVVVPQLVTLPVETGYGFGGTTAQAGLYLLPTALAFLVAGPAAGALERVLPPRAVIIAGALVMALSVAALALWHREPWQLMAASAVMGVGYGLAFTAMTSLVVRAVAPGETGVSTGISTLARTLGETLGSQTGLSILAARLDPATGVPAEAGFGLAFVLGAGAAALALAGAFAVPKAGRPAEMLSGSSGDAG</sequence>
<protein>
    <submittedName>
        <fullName evidence="9">MFS family permease</fullName>
    </submittedName>
</protein>
<dbReference type="PANTHER" id="PTHR42718">
    <property type="entry name" value="MAJOR FACILITATOR SUPERFAMILY MULTIDRUG TRANSPORTER MFSC"/>
    <property type="match status" value="1"/>
</dbReference>
<keyword evidence="3" id="KW-1003">Cell membrane</keyword>
<reference evidence="9 10" key="1">
    <citation type="submission" date="2020-08" db="EMBL/GenBank/DDBJ databases">
        <title>Genomic Encyclopedia of Type Strains, Phase IV (KMG-IV): sequencing the most valuable type-strain genomes for metagenomic binning, comparative biology and taxonomic classification.</title>
        <authorList>
            <person name="Goeker M."/>
        </authorList>
    </citation>
    <scope>NUCLEOTIDE SEQUENCE [LARGE SCALE GENOMIC DNA]</scope>
    <source>
        <strain evidence="9 10">DSM 45385</strain>
    </source>
</reference>
<evidence type="ECO:0000256" key="5">
    <source>
        <dbReference type="ARBA" id="ARBA00022989"/>
    </source>
</evidence>
<organism evidence="9 10">
    <name type="scientific">Nonomuraea endophytica</name>
    <dbReference type="NCBI Taxonomy" id="714136"/>
    <lineage>
        <taxon>Bacteria</taxon>
        <taxon>Bacillati</taxon>
        <taxon>Actinomycetota</taxon>
        <taxon>Actinomycetes</taxon>
        <taxon>Streptosporangiales</taxon>
        <taxon>Streptosporangiaceae</taxon>
        <taxon>Nonomuraea</taxon>
    </lineage>
</organism>
<dbReference type="PROSITE" id="PS50850">
    <property type="entry name" value="MFS"/>
    <property type="match status" value="1"/>
</dbReference>
<comment type="subcellular location">
    <subcellularLocation>
        <location evidence="1">Cell membrane</location>
        <topology evidence="1">Multi-pass membrane protein</topology>
    </subcellularLocation>
</comment>
<feature type="transmembrane region" description="Helical" evidence="7">
    <location>
        <begin position="36"/>
        <end position="57"/>
    </location>
</feature>
<name>A0A7W8EJZ7_9ACTN</name>
<dbReference type="InterPro" id="IPR036259">
    <property type="entry name" value="MFS_trans_sf"/>
</dbReference>
<evidence type="ECO:0000256" key="6">
    <source>
        <dbReference type="ARBA" id="ARBA00023136"/>
    </source>
</evidence>
<dbReference type="Gene3D" id="1.20.1250.20">
    <property type="entry name" value="MFS general substrate transporter like domains"/>
    <property type="match status" value="2"/>
</dbReference>
<feature type="transmembrane region" description="Helical" evidence="7">
    <location>
        <begin position="156"/>
        <end position="175"/>
    </location>
</feature>
<dbReference type="Pfam" id="PF07690">
    <property type="entry name" value="MFS_1"/>
    <property type="match status" value="1"/>
</dbReference>
<feature type="transmembrane region" description="Helical" evidence="7">
    <location>
        <begin position="326"/>
        <end position="345"/>
    </location>
</feature>
<keyword evidence="4 7" id="KW-0812">Transmembrane</keyword>
<evidence type="ECO:0000313" key="10">
    <source>
        <dbReference type="Proteomes" id="UP000568380"/>
    </source>
</evidence>
<feature type="transmembrane region" description="Helical" evidence="7">
    <location>
        <begin position="214"/>
        <end position="233"/>
    </location>
</feature>
<dbReference type="SUPFAM" id="SSF103473">
    <property type="entry name" value="MFS general substrate transporter"/>
    <property type="match status" value="1"/>
</dbReference>
<evidence type="ECO:0000256" key="3">
    <source>
        <dbReference type="ARBA" id="ARBA00022475"/>
    </source>
</evidence>
<feature type="transmembrane region" description="Helical" evidence="7">
    <location>
        <begin position="187"/>
        <end position="208"/>
    </location>
</feature>
<proteinExistence type="predicted"/>
<feature type="transmembrane region" description="Helical" evidence="7">
    <location>
        <begin position="296"/>
        <end position="314"/>
    </location>
</feature>
<feature type="transmembrane region" description="Helical" evidence="7">
    <location>
        <begin position="69"/>
        <end position="87"/>
    </location>
</feature>
<dbReference type="RefSeq" id="WP_184969966.1">
    <property type="nucleotide sequence ID" value="NZ_JACHIN010000012.1"/>
</dbReference>
<evidence type="ECO:0000259" key="8">
    <source>
        <dbReference type="PROSITE" id="PS50850"/>
    </source>
</evidence>
<gene>
    <name evidence="9" type="ORF">HNR40_007571</name>
</gene>
<dbReference type="GO" id="GO:0022857">
    <property type="term" value="F:transmembrane transporter activity"/>
    <property type="evidence" value="ECO:0007669"/>
    <property type="project" value="InterPro"/>
</dbReference>
<dbReference type="InterPro" id="IPR011701">
    <property type="entry name" value="MFS"/>
</dbReference>
<evidence type="ECO:0000256" key="1">
    <source>
        <dbReference type="ARBA" id="ARBA00004651"/>
    </source>
</evidence>
<comment type="caution">
    <text evidence="9">The sequence shown here is derived from an EMBL/GenBank/DDBJ whole genome shotgun (WGS) entry which is preliminary data.</text>
</comment>
<keyword evidence="6 7" id="KW-0472">Membrane</keyword>
<dbReference type="AlphaFoldDB" id="A0A7W8EJZ7"/>
<keyword evidence="2" id="KW-0813">Transport</keyword>
<feature type="transmembrane region" description="Helical" evidence="7">
    <location>
        <begin position="422"/>
        <end position="445"/>
    </location>
</feature>
<keyword evidence="10" id="KW-1185">Reference proteome</keyword>
<accession>A0A7W8EJZ7</accession>
<evidence type="ECO:0000313" key="9">
    <source>
        <dbReference type="EMBL" id="MBB5082076.1"/>
    </source>
</evidence>
<feature type="transmembrane region" description="Helical" evidence="7">
    <location>
        <begin position="123"/>
        <end position="144"/>
    </location>
</feature>
<dbReference type="Proteomes" id="UP000568380">
    <property type="component" value="Unassembled WGS sequence"/>
</dbReference>
<evidence type="ECO:0000256" key="2">
    <source>
        <dbReference type="ARBA" id="ARBA00022448"/>
    </source>
</evidence>
<dbReference type="InterPro" id="IPR020846">
    <property type="entry name" value="MFS_dom"/>
</dbReference>
<feature type="domain" description="Major facilitator superfamily (MFS) profile" evidence="8">
    <location>
        <begin position="3"/>
        <end position="450"/>
    </location>
</feature>
<evidence type="ECO:0000256" key="4">
    <source>
        <dbReference type="ARBA" id="ARBA00022692"/>
    </source>
</evidence>
<dbReference type="PANTHER" id="PTHR42718:SF46">
    <property type="entry name" value="BLR6921 PROTEIN"/>
    <property type="match status" value="1"/>
</dbReference>
<keyword evidence="5 7" id="KW-1133">Transmembrane helix</keyword>
<feature type="transmembrane region" description="Helical" evidence="7">
    <location>
        <begin position="351"/>
        <end position="378"/>
    </location>
</feature>
<feature type="transmembrane region" description="Helical" evidence="7">
    <location>
        <begin position="254"/>
        <end position="276"/>
    </location>
</feature>